<reference evidence="2 3" key="1">
    <citation type="submission" date="2019-10" db="EMBL/GenBank/DDBJ databases">
        <title>Genome Sequences from Six Type Strain Members of the Archaeal Family Sulfolobaceae: Acidianus ambivalens, Acidianus infernus, Metallosphaera prunae, Stygiolobus azoricus, Sulfolobus metallicus, and Sulfurisphaera ohwakuensis.</title>
        <authorList>
            <person name="Counts J.A."/>
            <person name="Kelly R.M."/>
        </authorList>
    </citation>
    <scope>NUCLEOTIDE SEQUENCE [LARGE SCALE GENOMIC DNA]</scope>
    <source>
        <strain evidence="2 3">FC6</strain>
    </source>
</reference>
<gene>
    <name evidence="2" type="ORF">D1868_05825</name>
</gene>
<keyword evidence="1" id="KW-0175">Coiled coil</keyword>
<accession>A0A650CNZ7</accession>
<evidence type="ECO:0000256" key="1">
    <source>
        <dbReference type="SAM" id="Coils"/>
    </source>
</evidence>
<dbReference type="RefSeq" id="WP_156006440.1">
    <property type="nucleotide sequence ID" value="NZ_CP045483.1"/>
</dbReference>
<feature type="coiled-coil region" evidence="1">
    <location>
        <begin position="58"/>
        <end position="92"/>
    </location>
</feature>
<dbReference type="KEGG" id="sazo:D1868_05825"/>
<name>A0A650CNZ7_9CREN</name>
<evidence type="ECO:0000313" key="3">
    <source>
        <dbReference type="Proteomes" id="UP000423396"/>
    </source>
</evidence>
<sequence length="281" mass="32633">MSWRNDDTKFVREINERLTQLFVSYNKTLSSTGILLGRLYSSIVFMQYPEFSGSIETLVKLYHTIENTKEEILKIKQQYEILENEIEMIINSIKNTLRIEDIGNVFPIYSSLKSLMKIIKHMIDEAISLTETVNNIDALKRRVITVNQLTTSDEISIYRLGLKLLREISEFRKFQKLVETLYYSLVSSSGLDDESKRQIASDYIKTLRSSLEYINSTEKEVEKTTKIVETFILDIKGSRFEKLLLSLVNEYKASFNSLIKTVKDTLNEVNRMGFDLGIVKN</sequence>
<dbReference type="AlphaFoldDB" id="A0A650CNZ7"/>
<protein>
    <submittedName>
        <fullName evidence="2">Uncharacterized protein</fullName>
    </submittedName>
</protein>
<dbReference type="Proteomes" id="UP000423396">
    <property type="component" value="Chromosome"/>
</dbReference>
<evidence type="ECO:0000313" key="2">
    <source>
        <dbReference type="EMBL" id="QGR19554.1"/>
    </source>
</evidence>
<proteinExistence type="predicted"/>
<keyword evidence="3" id="KW-1185">Reference proteome</keyword>
<dbReference type="EMBL" id="CP045483">
    <property type="protein sequence ID" value="QGR19554.1"/>
    <property type="molecule type" value="Genomic_DNA"/>
</dbReference>
<organism evidence="2 3">
    <name type="scientific">Stygiolobus azoricus</name>
    <dbReference type="NCBI Taxonomy" id="41675"/>
    <lineage>
        <taxon>Archaea</taxon>
        <taxon>Thermoproteota</taxon>
        <taxon>Thermoprotei</taxon>
        <taxon>Sulfolobales</taxon>
        <taxon>Sulfolobaceae</taxon>
        <taxon>Stygiolobus</taxon>
    </lineage>
</organism>
<dbReference type="GeneID" id="42798569"/>